<evidence type="ECO:0000313" key="1">
    <source>
        <dbReference type="EMBL" id="OTG19311.1"/>
    </source>
</evidence>
<gene>
    <name evidence="1" type="ORF">HannXRQ_Chr08g0232701</name>
</gene>
<dbReference type="InParanoid" id="A0A251UAJ6"/>
<organism evidence="1 2">
    <name type="scientific">Helianthus annuus</name>
    <name type="common">Common sunflower</name>
    <dbReference type="NCBI Taxonomy" id="4232"/>
    <lineage>
        <taxon>Eukaryota</taxon>
        <taxon>Viridiplantae</taxon>
        <taxon>Streptophyta</taxon>
        <taxon>Embryophyta</taxon>
        <taxon>Tracheophyta</taxon>
        <taxon>Spermatophyta</taxon>
        <taxon>Magnoliopsida</taxon>
        <taxon>eudicotyledons</taxon>
        <taxon>Gunneridae</taxon>
        <taxon>Pentapetalae</taxon>
        <taxon>asterids</taxon>
        <taxon>campanulids</taxon>
        <taxon>Asterales</taxon>
        <taxon>Asteraceae</taxon>
        <taxon>Asteroideae</taxon>
        <taxon>Heliantheae alliance</taxon>
        <taxon>Heliantheae</taxon>
        <taxon>Helianthus</taxon>
    </lineage>
</organism>
<dbReference type="EMBL" id="CM007897">
    <property type="protein sequence ID" value="OTG19311.1"/>
    <property type="molecule type" value="Genomic_DNA"/>
</dbReference>
<accession>A0A251UAJ6</accession>
<dbReference type="AlphaFoldDB" id="A0A251UAJ6"/>
<protein>
    <submittedName>
        <fullName evidence="1">Uncharacterized protein</fullName>
    </submittedName>
</protein>
<dbReference type="Proteomes" id="UP000215914">
    <property type="component" value="Chromosome 8"/>
</dbReference>
<name>A0A251UAJ6_HELAN</name>
<reference evidence="2" key="1">
    <citation type="journal article" date="2017" name="Nature">
        <title>The sunflower genome provides insights into oil metabolism, flowering and Asterid evolution.</title>
        <authorList>
            <person name="Badouin H."/>
            <person name="Gouzy J."/>
            <person name="Grassa C.J."/>
            <person name="Murat F."/>
            <person name="Staton S.E."/>
            <person name="Cottret L."/>
            <person name="Lelandais-Briere C."/>
            <person name="Owens G.L."/>
            <person name="Carrere S."/>
            <person name="Mayjonade B."/>
            <person name="Legrand L."/>
            <person name="Gill N."/>
            <person name="Kane N.C."/>
            <person name="Bowers J.E."/>
            <person name="Hubner S."/>
            <person name="Bellec A."/>
            <person name="Berard A."/>
            <person name="Berges H."/>
            <person name="Blanchet N."/>
            <person name="Boniface M.C."/>
            <person name="Brunel D."/>
            <person name="Catrice O."/>
            <person name="Chaidir N."/>
            <person name="Claudel C."/>
            <person name="Donnadieu C."/>
            <person name="Faraut T."/>
            <person name="Fievet G."/>
            <person name="Helmstetter N."/>
            <person name="King M."/>
            <person name="Knapp S.J."/>
            <person name="Lai Z."/>
            <person name="Le Paslier M.C."/>
            <person name="Lippi Y."/>
            <person name="Lorenzon L."/>
            <person name="Mandel J.R."/>
            <person name="Marage G."/>
            <person name="Marchand G."/>
            <person name="Marquand E."/>
            <person name="Bret-Mestries E."/>
            <person name="Morien E."/>
            <person name="Nambeesan S."/>
            <person name="Nguyen T."/>
            <person name="Pegot-Espagnet P."/>
            <person name="Pouilly N."/>
            <person name="Raftis F."/>
            <person name="Sallet E."/>
            <person name="Schiex T."/>
            <person name="Thomas J."/>
            <person name="Vandecasteele C."/>
            <person name="Vares D."/>
            <person name="Vear F."/>
            <person name="Vautrin S."/>
            <person name="Crespi M."/>
            <person name="Mangin B."/>
            <person name="Burke J.M."/>
            <person name="Salse J."/>
            <person name="Munos S."/>
            <person name="Vincourt P."/>
            <person name="Rieseberg L.H."/>
            <person name="Langlade N.B."/>
        </authorList>
    </citation>
    <scope>NUCLEOTIDE SEQUENCE [LARGE SCALE GENOMIC DNA]</scope>
    <source>
        <strain evidence="2">cv. SF193</strain>
    </source>
</reference>
<evidence type="ECO:0000313" key="2">
    <source>
        <dbReference type="Proteomes" id="UP000215914"/>
    </source>
</evidence>
<keyword evidence="2" id="KW-1185">Reference proteome</keyword>
<sequence length="98" mass="10734">MTKTTIGFTIFLPTHPATKNPHHRLLLIQSAPWAFAPKFQSLRDAWNLMISLIGSKPSNVYSISANRIQIAALISVSLSGLHSHRLTVSDPLIFGSAL</sequence>
<proteinExistence type="predicted"/>